<reference evidence="5 6" key="1">
    <citation type="submission" date="2017-06" db="EMBL/GenBank/DDBJ databases">
        <title>Description of Rhodopirellula bahusiensis sp. nov.</title>
        <authorList>
            <person name="Kizina J."/>
            <person name="Harder J."/>
        </authorList>
    </citation>
    <scope>NUCLEOTIDE SEQUENCE [LARGE SCALE GENOMIC DNA]</scope>
    <source>
        <strain evidence="5 6">SWK21</strain>
    </source>
</reference>
<organism evidence="5 6">
    <name type="scientific">Rhodopirellula bahusiensis</name>
    <dbReference type="NCBI Taxonomy" id="2014065"/>
    <lineage>
        <taxon>Bacteria</taxon>
        <taxon>Pseudomonadati</taxon>
        <taxon>Planctomycetota</taxon>
        <taxon>Planctomycetia</taxon>
        <taxon>Pirellulales</taxon>
        <taxon>Pirellulaceae</taxon>
        <taxon>Rhodopirellula</taxon>
    </lineage>
</organism>
<accession>A0A2G1W8A7</accession>
<dbReference type="PANTHER" id="PTHR42693:SF53">
    <property type="entry name" value="ENDO-4-O-SULFATASE"/>
    <property type="match status" value="1"/>
</dbReference>
<proteinExistence type="inferred from homology"/>
<dbReference type="GO" id="GO:0004065">
    <property type="term" value="F:arylsulfatase activity"/>
    <property type="evidence" value="ECO:0007669"/>
    <property type="project" value="TreeGrafter"/>
</dbReference>
<sequence>MNLARLVQMQTSSRFLLSFPRWAGAFCWIVVSCQIVSGDESNTADSSVSGEALRPNIIYVMADDLGYGDLGCYGQTRIQTPHLDQMAADGIRFTDHYAGHTVCRPSRLTLWTGKHVGSTGLIGNAARNLTGEQPTVASLLSEAGYATGGVGKWALGNVDVPEEIENPGHPLANGFDAWTGYMHQSNAHNYYPPFLWQNYEQRFYPGNVISTDPIARGRVAVKRETYSHDVMTDAAFDFIREHQSDPFLLHVHWTIPHANNEGGRLNGDGMEVPDYGIYANEGWPNPEKGFAAMITRMDRDMGRMMALLAELNLTEKTLVIFTSDNGPHHEGGHSDLFFNSSGPLQGSKRSMHEGGIRVPFIAKWQGTIEPNSISDHPSAFWDFLPTACELAGAEPPADIDGISYLPALLNQPEKQTKHRYLYWASSEGPTSVGLRSEKWKAVNYPGGTKKRRSGNGKPVVNEGGWKLFDLSSDPGEKNDVSKDHPEELKRMVEMAREDGLF</sequence>
<dbReference type="InterPro" id="IPR000917">
    <property type="entry name" value="Sulfatase_N"/>
</dbReference>
<comment type="similarity">
    <text evidence="1">Belongs to the sulfatase family.</text>
</comment>
<dbReference type="PROSITE" id="PS51257">
    <property type="entry name" value="PROKAR_LIPOPROTEIN"/>
    <property type="match status" value="1"/>
</dbReference>
<dbReference type="Gene3D" id="3.40.720.10">
    <property type="entry name" value="Alkaline Phosphatase, subunit A"/>
    <property type="match status" value="1"/>
</dbReference>
<evidence type="ECO:0000313" key="6">
    <source>
        <dbReference type="Proteomes" id="UP000225740"/>
    </source>
</evidence>
<dbReference type="OrthoDB" id="9783154at2"/>
<feature type="domain" description="Sulfatase N-terminal" evidence="4">
    <location>
        <begin position="55"/>
        <end position="393"/>
    </location>
</feature>
<dbReference type="Pfam" id="PF00884">
    <property type="entry name" value="Sulfatase"/>
    <property type="match status" value="1"/>
</dbReference>
<dbReference type="SUPFAM" id="SSF53649">
    <property type="entry name" value="Alkaline phosphatase-like"/>
    <property type="match status" value="1"/>
</dbReference>
<dbReference type="InterPro" id="IPR017850">
    <property type="entry name" value="Alkaline_phosphatase_core_sf"/>
</dbReference>
<evidence type="ECO:0000256" key="2">
    <source>
        <dbReference type="ARBA" id="ARBA00022801"/>
    </source>
</evidence>
<dbReference type="AlphaFoldDB" id="A0A2G1W8A7"/>
<feature type="region of interest" description="Disordered" evidence="3">
    <location>
        <begin position="445"/>
        <end position="487"/>
    </location>
</feature>
<dbReference type="EMBL" id="NIZW01000007">
    <property type="protein sequence ID" value="PHQ35275.1"/>
    <property type="molecule type" value="Genomic_DNA"/>
</dbReference>
<name>A0A2G1W8A7_9BACT</name>
<dbReference type="CDD" id="cd16145">
    <property type="entry name" value="ARS_like"/>
    <property type="match status" value="1"/>
</dbReference>
<keyword evidence="2" id="KW-0378">Hydrolase</keyword>
<comment type="caution">
    <text evidence="5">The sequence shown here is derived from an EMBL/GenBank/DDBJ whole genome shotgun (WGS) entry which is preliminary data.</text>
</comment>
<dbReference type="PANTHER" id="PTHR42693">
    <property type="entry name" value="ARYLSULFATASE FAMILY MEMBER"/>
    <property type="match status" value="1"/>
</dbReference>
<dbReference type="Gene3D" id="3.30.1120.10">
    <property type="match status" value="1"/>
</dbReference>
<dbReference type="InterPro" id="IPR050738">
    <property type="entry name" value="Sulfatase"/>
</dbReference>
<protein>
    <submittedName>
        <fullName evidence="5">N-acetylgalactosamine-6-sulfatase</fullName>
    </submittedName>
</protein>
<evidence type="ECO:0000259" key="4">
    <source>
        <dbReference type="Pfam" id="PF00884"/>
    </source>
</evidence>
<dbReference type="Proteomes" id="UP000225740">
    <property type="component" value="Unassembled WGS sequence"/>
</dbReference>
<evidence type="ECO:0000313" key="5">
    <source>
        <dbReference type="EMBL" id="PHQ35275.1"/>
    </source>
</evidence>
<evidence type="ECO:0000256" key="1">
    <source>
        <dbReference type="ARBA" id="ARBA00008779"/>
    </source>
</evidence>
<gene>
    <name evidence="5" type="ORF">CEE69_09550</name>
</gene>
<keyword evidence="6" id="KW-1185">Reference proteome</keyword>
<feature type="compositionally biased region" description="Basic and acidic residues" evidence="3">
    <location>
        <begin position="474"/>
        <end position="487"/>
    </location>
</feature>
<evidence type="ECO:0000256" key="3">
    <source>
        <dbReference type="SAM" id="MobiDB-lite"/>
    </source>
</evidence>